<keyword evidence="1" id="KW-0472">Membrane</keyword>
<accession>A0A1M5XEW0</accession>
<feature type="transmembrane region" description="Helical" evidence="1">
    <location>
        <begin position="6"/>
        <end position="29"/>
    </location>
</feature>
<dbReference type="RefSeq" id="WP_282433995.1">
    <property type="nucleotide sequence ID" value="NZ_FQXJ01000006.1"/>
</dbReference>
<proteinExistence type="predicted"/>
<organism evidence="2 3">
    <name type="scientific">Desulfosporosinus lacus DSM 15449</name>
    <dbReference type="NCBI Taxonomy" id="1121420"/>
    <lineage>
        <taxon>Bacteria</taxon>
        <taxon>Bacillati</taxon>
        <taxon>Bacillota</taxon>
        <taxon>Clostridia</taxon>
        <taxon>Eubacteriales</taxon>
        <taxon>Desulfitobacteriaceae</taxon>
        <taxon>Desulfosporosinus</taxon>
    </lineage>
</organism>
<dbReference type="AlphaFoldDB" id="A0A1M5XEW0"/>
<evidence type="ECO:0000313" key="2">
    <source>
        <dbReference type="EMBL" id="SHH98192.1"/>
    </source>
</evidence>
<keyword evidence="1" id="KW-1133">Transmembrane helix</keyword>
<reference evidence="3" key="1">
    <citation type="submission" date="2016-11" db="EMBL/GenBank/DDBJ databases">
        <authorList>
            <person name="Varghese N."/>
            <person name="Submissions S."/>
        </authorList>
    </citation>
    <scope>NUCLEOTIDE SEQUENCE [LARGE SCALE GENOMIC DNA]</scope>
    <source>
        <strain evidence="3">DSM 15449</strain>
    </source>
</reference>
<dbReference type="Proteomes" id="UP000183954">
    <property type="component" value="Unassembled WGS sequence"/>
</dbReference>
<protein>
    <submittedName>
        <fullName evidence="2">Uncharacterized protein</fullName>
    </submittedName>
</protein>
<keyword evidence="3" id="KW-1185">Reference proteome</keyword>
<gene>
    <name evidence="2" type="ORF">SAMN02746098_01970</name>
</gene>
<keyword evidence="1" id="KW-0812">Transmembrane</keyword>
<sequence>MFLIGLLGFLGFLAFIVALLLLISPWLWLVGRIAVPVPVAG</sequence>
<dbReference type="EMBL" id="FQXJ01000006">
    <property type="protein sequence ID" value="SHH98192.1"/>
    <property type="molecule type" value="Genomic_DNA"/>
</dbReference>
<evidence type="ECO:0000313" key="3">
    <source>
        <dbReference type="Proteomes" id="UP000183954"/>
    </source>
</evidence>
<name>A0A1M5XEW0_9FIRM</name>
<evidence type="ECO:0000256" key="1">
    <source>
        <dbReference type="SAM" id="Phobius"/>
    </source>
</evidence>